<dbReference type="Pfam" id="PF13417">
    <property type="entry name" value="GST_N_3"/>
    <property type="match status" value="1"/>
</dbReference>
<dbReference type="GO" id="GO:0006749">
    <property type="term" value="P:glutathione metabolic process"/>
    <property type="evidence" value="ECO:0007669"/>
    <property type="project" value="TreeGrafter"/>
</dbReference>
<dbReference type="Gene3D" id="3.40.30.10">
    <property type="entry name" value="Glutaredoxin"/>
    <property type="match status" value="1"/>
</dbReference>
<dbReference type="Proteomes" id="UP000535415">
    <property type="component" value="Unassembled WGS sequence"/>
</dbReference>
<keyword evidence="2" id="KW-0808">Transferase</keyword>
<dbReference type="GO" id="GO:0016034">
    <property type="term" value="F:maleylacetoacetate isomerase activity"/>
    <property type="evidence" value="ECO:0007669"/>
    <property type="project" value="TreeGrafter"/>
</dbReference>
<keyword evidence="2" id="KW-0670">Pyruvate</keyword>
<name>A0A7W9EWR3_9RHOB</name>
<dbReference type="SUPFAM" id="SSF52833">
    <property type="entry name" value="Thioredoxin-like"/>
    <property type="match status" value="1"/>
</dbReference>
<dbReference type="CDD" id="cd00570">
    <property type="entry name" value="GST_N_family"/>
    <property type="match status" value="1"/>
</dbReference>
<dbReference type="GO" id="GO:0004364">
    <property type="term" value="F:glutathione transferase activity"/>
    <property type="evidence" value="ECO:0007669"/>
    <property type="project" value="UniProtKB-EC"/>
</dbReference>
<dbReference type="InterPro" id="IPR036249">
    <property type="entry name" value="Thioredoxin-like_sf"/>
</dbReference>
<sequence>MLTIYAVPVSVYNAKLRILMRHKGVAFTELPPPGGYGSAEYKALIPSGNLPAMIHGDLVLADSEAIAEYIEEAFPDVPMLPETVQLRAKAREKSRMHDTRLEPAVRAIYPQVAYGTRNIDAVNAGGAAISKHLASLAVLLSSDPLDRDTLWMCDCGFAVTFAWIRAFETAIDLPITWPDAVLAYDARLRGYAEVAKELIAYKPAMDAYLEKAKAPA</sequence>
<comment type="caution">
    <text evidence="2">The sequence shown here is derived from an EMBL/GenBank/DDBJ whole genome shotgun (WGS) entry which is preliminary data.</text>
</comment>
<feature type="domain" description="GST N-terminal" evidence="1">
    <location>
        <begin position="1"/>
        <end position="78"/>
    </location>
</feature>
<dbReference type="Gene3D" id="1.20.1050.10">
    <property type="match status" value="1"/>
</dbReference>
<dbReference type="EC" id="2.5.1.18" evidence="2"/>
<dbReference type="GO" id="GO:0050077">
    <property type="term" value="F:maleylpyruvate isomerase activity"/>
    <property type="evidence" value="ECO:0007669"/>
    <property type="project" value="UniProtKB-EC"/>
</dbReference>
<dbReference type="GO" id="GO:0006559">
    <property type="term" value="P:L-phenylalanine catabolic process"/>
    <property type="evidence" value="ECO:0007669"/>
    <property type="project" value="TreeGrafter"/>
</dbReference>
<proteinExistence type="predicted"/>
<accession>A0A7W9EWR3</accession>
<evidence type="ECO:0000313" key="3">
    <source>
        <dbReference type="Proteomes" id="UP000535415"/>
    </source>
</evidence>
<dbReference type="EMBL" id="JACIJM010000001">
    <property type="protein sequence ID" value="MBB5720967.1"/>
    <property type="molecule type" value="Genomic_DNA"/>
</dbReference>
<reference evidence="2 3" key="1">
    <citation type="submission" date="2020-08" db="EMBL/GenBank/DDBJ databases">
        <title>Genomic Encyclopedia of Type Strains, Phase IV (KMG-IV): sequencing the most valuable type-strain genomes for metagenomic binning, comparative biology and taxonomic classification.</title>
        <authorList>
            <person name="Goeker M."/>
        </authorList>
    </citation>
    <scope>NUCLEOTIDE SEQUENCE [LARGE SCALE GENOMIC DNA]</scope>
    <source>
        <strain evidence="2 3">DSM 101064</strain>
    </source>
</reference>
<dbReference type="PANTHER" id="PTHR42673:SF4">
    <property type="entry name" value="MALEYLACETOACETATE ISOMERASE"/>
    <property type="match status" value="1"/>
</dbReference>
<dbReference type="RefSeq" id="WP_183525199.1">
    <property type="nucleotide sequence ID" value="NZ_JACIJM010000001.1"/>
</dbReference>
<dbReference type="InterPro" id="IPR004045">
    <property type="entry name" value="Glutathione_S-Trfase_N"/>
</dbReference>
<dbReference type="PROSITE" id="PS50404">
    <property type="entry name" value="GST_NTER"/>
    <property type="match status" value="1"/>
</dbReference>
<gene>
    <name evidence="2" type="ORF">FHS72_000571</name>
</gene>
<keyword evidence="3" id="KW-1185">Reference proteome</keyword>
<protein>
    <submittedName>
        <fullName evidence="2">Glutathione S-transferase/maleylpyruvate isomerase</fullName>
        <ecNumber evidence="2">2.5.1.18</ecNumber>
        <ecNumber evidence="2">5.2.1.4</ecNumber>
    </submittedName>
</protein>
<evidence type="ECO:0000259" key="1">
    <source>
        <dbReference type="PROSITE" id="PS50404"/>
    </source>
</evidence>
<dbReference type="AlphaFoldDB" id="A0A7W9EWR3"/>
<organism evidence="2 3">
    <name type="scientific">Yoonia ponticola</name>
    <dbReference type="NCBI Taxonomy" id="1524255"/>
    <lineage>
        <taxon>Bacteria</taxon>
        <taxon>Pseudomonadati</taxon>
        <taxon>Pseudomonadota</taxon>
        <taxon>Alphaproteobacteria</taxon>
        <taxon>Rhodobacterales</taxon>
        <taxon>Paracoccaceae</taxon>
        <taxon>Yoonia</taxon>
    </lineage>
</organism>
<dbReference type="PANTHER" id="PTHR42673">
    <property type="entry name" value="MALEYLACETOACETATE ISOMERASE"/>
    <property type="match status" value="1"/>
</dbReference>
<keyword evidence="2" id="KW-0413">Isomerase</keyword>
<dbReference type="EC" id="5.2.1.4" evidence="2"/>
<evidence type="ECO:0000313" key="2">
    <source>
        <dbReference type="EMBL" id="MBB5720967.1"/>
    </source>
</evidence>